<protein>
    <recommendedName>
        <fullName evidence="11">protein-lysine 6-oxidase</fullName>
        <ecNumber evidence="11">1.4.3.13</ecNumber>
    </recommendedName>
</protein>
<dbReference type="InterPro" id="IPR019828">
    <property type="entry name" value="Lysyl_oxidase_CS"/>
</dbReference>
<evidence type="ECO:0000256" key="8">
    <source>
        <dbReference type="ARBA" id="ARBA00023002"/>
    </source>
</evidence>
<evidence type="ECO:0000256" key="3">
    <source>
        <dbReference type="ARBA" id="ARBA00007492"/>
    </source>
</evidence>
<evidence type="ECO:0000256" key="5">
    <source>
        <dbReference type="ARBA" id="ARBA00022525"/>
    </source>
</evidence>
<evidence type="ECO:0000256" key="1">
    <source>
        <dbReference type="ARBA" id="ARBA00001935"/>
    </source>
</evidence>
<evidence type="ECO:0000256" key="6">
    <source>
        <dbReference type="ARBA" id="ARBA00022723"/>
    </source>
</evidence>
<keyword evidence="10" id="KW-1015">Disulfide bond</keyword>
<evidence type="ECO:0000256" key="10">
    <source>
        <dbReference type="ARBA" id="ARBA00023157"/>
    </source>
</evidence>
<dbReference type="InterPro" id="IPR050912">
    <property type="entry name" value="LOX-like_protein"/>
</dbReference>
<organism evidence="13 14">
    <name type="scientific">Intoshia linei</name>
    <dbReference type="NCBI Taxonomy" id="1819745"/>
    <lineage>
        <taxon>Eukaryota</taxon>
        <taxon>Metazoa</taxon>
        <taxon>Spiralia</taxon>
        <taxon>Lophotrochozoa</taxon>
        <taxon>Mesozoa</taxon>
        <taxon>Orthonectida</taxon>
        <taxon>Rhopaluridae</taxon>
        <taxon>Intoshia</taxon>
    </lineage>
</organism>
<dbReference type="OrthoDB" id="547291at2759"/>
<evidence type="ECO:0000256" key="7">
    <source>
        <dbReference type="ARBA" id="ARBA00022772"/>
    </source>
</evidence>
<comment type="caution">
    <text evidence="13">The sequence shown here is derived from an EMBL/GenBank/DDBJ whole genome shotgun (WGS) entry which is preliminary data.</text>
</comment>
<dbReference type="PANTHER" id="PTHR45817:SF4">
    <property type="entry name" value="LYSYL OXIDASE-LIKE-RELATED"/>
    <property type="match status" value="1"/>
</dbReference>
<comment type="catalytic activity">
    <reaction evidence="12">
        <text>L-lysyl-[protein] + O2 + H2O = (S)-2-amino-6-oxohexanoyl-[protein] + H2O2 + NH4(+)</text>
        <dbReference type="Rhea" id="RHEA:24544"/>
        <dbReference type="Rhea" id="RHEA-COMP:9752"/>
        <dbReference type="Rhea" id="RHEA-COMP:12448"/>
        <dbReference type="ChEBI" id="CHEBI:15377"/>
        <dbReference type="ChEBI" id="CHEBI:15379"/>
        <dbReference type="ChEBI" id="CHEBI:16240"/>
        <dbReference type="ChEBI" id="CHEBI:28938"/>
        <dbReference type="ChEBI" id="CHEBI:29969"/>
        <dbReference type="ChEBI" id="CHEBI:131803"/>
        <dbReference type="EC" id="1.4.3.13"/>
    </reaction>
</comment>
<dbReference type="PRINTS" id="PR00074">
    <property type="entry name" value="LYSYLOXIDASE"/>
</dbReference>
<accession>A0A177B942</accession>
<sequence length="239" mass="27476">MCYINLINENKPCSSPNSVASVKCVHNLPDLVMNKTLLQESLILKFVPLYYLQCAMEENCLASTAYAIVQNIKDWRLKYRKLLRFSASFWNFGTADFLPYTDEPEWKWHECHLHYHSIENFAVYYIRDDNGNELAQGHKASFCLEDVKCLPNIRKKYICQGYGKQGISVGCADSYFSNIDCQWVDITDLRPGNYDLVVHVNPDKRVAELNYDNNVVKCSFTYTGTKIRVGGCSFISGRT</sequence>
<dbReference type="EMBL" id="LWCA01000121">
    <property type="protein sequence ID" value="OAF70690.1"/>
    <property type="molecule type" value="Genomic_DNA"/>
</dbReference>
<proteinExistence type="inferred from homology"/>
<reference evidence="13 14" key="1">
    <citation type="submission" date="2016-04" db="EMBL/GenBank/DDBJ databases">
        <title>The genome of Intoshia linei affirms orthonectids as highly simplified spiralians.</title>
        <authorList>
            <person name="Mikhailov K.V."/>
            <person name="Slusarev G.S."/>
            <person name="Nikitin M.A."/>
            <person name="Logacheva M.D."/>
            <person name="Penin A."/>
            <person name="Aleoshin V."/>
            <person name="Panchin Y.V."/>
        </authorList>
    </citation>
    <scope>NUCLEOTIDE SEQUENCE [LARGE SCALE GENOMIC DNA]</scope>
    <source>
        <strain evidence="13">Intl2013</strain>
        <tissue evidence="13">Whole animal</tissue>
    </source>
</reference>
<dbReference type="Pfam" id="PF01186">
    <property type="entry name" value="Lysyl_oxidase"/>
    <property type="match status" value="1"/>
</dbReference>
<name>A0A177B942_9BILA</name>
<dbReference type="GO" id="GO:0005615">
    <property type="term" value="C:extracellular space"/>
    <property type="evidence" value="ECO:0007669"/>
    <property type="project" value="TreeGrafter"/>
</dbReference>
<evidence type="ECO:0000256" key="9">
    <source>
        <dbReference type="ARBA" id="ARBA00023008"/>
    </source>
</evidence>
<comment type="cofactor">
    <cofactor evidence="1">
        <name>Cu cation</name>
        <dbReference type="ChEBI" id="CHEBI:23378"/>
    </cofactor>
</comment>
<keyword evidence="4" id="KW-0886">LTQ</keyword>
<keyword evidence="8" id="KW-0560">Oxidoreductase</keyword>
<keyword evidence="7" id="KW-0801">TPQ</keyword>
<dbReference type="PROSITE" id="PS00926">
    <property type="entry name" value="LYSYL_OXIDASE"/>
    <property type="match status" value="1"/>
</dbReference>
<dbReference type="GO" id="GO:0005507">
    <property type="term" value="F:copper ion binding"/>
    <property type="evidence" value="ECO:0007669"/>
    <property type="project" value="InterPro"/>
</dbReference>
<dbReference type="InterPro" id="IPR001695">
    <property type="entry name" value="Lysyl_oxidase"/>
</dbReference>
<keyword evidence="14" id="KW-1185">Reference proteome</keyword>
<dbReference type="Proteomes" id="UP000078046">
    <property type="component" value="Unassembled WGS sequence"/>
</dbReference>
<keyword evidence="5" id="KW-0964">Secreted</keyword>
<comment type="subcellular location">
    <subcellularLocation>
        <location evidence="2">Secreted</location>
        <location evidence="2">Extracellular space</location>
    </subcellularLocation>
</comment>
<dbReference type="EC" id="1.4.3.13" evidence="11"/>
<dbReference type="GO" id="GO:0004720">
    <property type="term" value="F:protein-lysine 6-oxidase activity"/>
    <property type="evidence" value="ECO:0007669"/>
    <property type="project" value="UniProtKB-EC"/>
</dbReference>
<comment type="similarity">
    <text evidence="3">Belongs to the lysyl oxidase family.</text>
</comment>
<evidence type="ECO:0000256" key="11">
    <source>
        <dbReference type="ARBA" id="ARBA00038869"/>
    </source>
</evidence>
<evidence type="ECO:0000256" key="4">
    <source>
        <dbReference type="ARBA" id="ARBA00022477"/>
    </source>
</evidence>
<gene>
    <name evidence="13" type="ORF">A3Q56_01537</name>
</gene>
<evidence type="ECO:0000313" key="13">
    <source>
        <dbReference type="EMBL" id="OAF70690.1"/>
    </source>
</evidence>
<evidence type="ECO:0000256" key="12">
    <source>
        <dbReference type="ARBA" id="ARBA00047861"/>
    </source>
</evidence>
<keyword evidence="6" id="KW-0479">Metal-binding</keyword>
<keyword evidence="9" id="KW-0186">Copper</keyword>
<evidence type="ECO:0000313" key="14">
    <source>
        <dbReference type="Proteomes" id="UP000078046"/>
    </source>
</evidence>
<dbReference type="AlphaFoldDB" id="A0A177B942"/>
<dbReference type="PANTHER" id="PTHR45817">
    <property type="entry name" value="LYSYL OXIDASE-LIKE-RELATED"/>
    <property type="match status" value="1"/>
</dbReference>
<evidence type="ECO:0000256" key="2">
    <source>
        <dbReference type="ARBA" id="ARBA00004239"/>
    </source>
</evidence>